<dbReference type="GeneID" id="104772890"/>
<sequence>MVEQTEYTCPELTASDHLYIPMRYMSSQETYGNFYFPPLPKGSQIQNLALSSRPDVNNEDWVLAVKFSGSKLKLYRHNKDFRWIDIETTHESISPYSSIMYSMKDQRFYVPTPGCNYLCSFDLNFKEKDKLEFVEVRKTVLPKYDLYELKEMDAFTRTDHMVESPSGKQFLISWYFGDDSRLHNTKKFKVFRVDEKISDSKTKYMYLTDIIGDLSIFLGRGEAFCVKASTTPGLKPNCIYFMGHNYGVFDITTQTCTVFSTDEGLLSSTEFPSWPHPLSLTPKLL</sequence>
<organism evidence="2 3">
    <name type="scientific">Camelina sativa</name>
    <name type="common">False flax</name>
    <name type="synonym">Myagrum sativum</name>
    <dbReference type="NCBI Taxonomy" id="90675"/>
    <lineage>
        <taxon>Eukaryota</taxon>
        <taxon>Viridiplantae</taxon>
        <taxon>Streptophyta</taxon>
        <taxon>Embryophyta</taxon>
        <taxon>Tracheophyta</taxon>
        <taxon>Spermatophyta</taxon>
        <taxon>Magnoliopsida</taxon>
        <taxon>eudicotyledons</taxon>
        <taxon>Gunneridae</taxon>
        <taxon>Pentapetalae</taxon>
        <taxon>rosids</taxon>
        <taxon>malvids</taxon>
        <taxon>Brassicales</taxon>
        <taxon>Brassicaceae</taxon>
        <taxon>Camelineae</taxon>
        <taxon>Camelina</taxon>
    </lineage>
</organism>
<evidence type="ECO:0000313" key="2">
    <source>
        <dbReference type="Proteomes" id="UP000694864"/>
    </source>
</evidence>
<keyword evidence="2" id="KW-1185">Reference proteome</keyword>
<gene>
    <name evidence="3" type="primary">LOC104772890</name>
</gene>
<feature type="domain" description="KIB1-4 beta-propeller" evidence="1">
    <location>
        <begin position="37"/>
        <end position="250"/>
    </location>
</feature>
<evidence type="ECO:0000259" key="1">
    <source>
        <dbReference type="Pfam" id="PF03478"/>
    </source>
</evidence>
<dbReference type="RefSeq" id="XP_019097765.1">
    <property type="nucleotide sequence ID" value="XM_019242220.1"/>
</dbReference>
<reference evidence="2" key="1">
    <citation type="journal article" date="2014" name="Nat. Commun.">
        <title>The emerging biofuel crop Camelina sativa retains a highly undifferentiated hexaploid genome structure.</title>
        <authorList>
            <person name="Kagale S."/>
            <person name="Koh C."/>
            <person name="Nixon J."/>
            <person name="Bollina V."/>
            <person name="Clarke W.E."/>
            <person name="Tuteja R."/>
            <person name="Spillane C."/>
            <person name="Robinson S.J."/>
            <person name="Links M.G."/>
            <person name="Clarke C."/>
            <person name="Higgins E.E."/>
            <person name="Huebert T."/>
            <person name="Sharpe A.G."/>
            <person name="Parkin I.A."/>
        </authorList>
    </citation>
    <scope>NUCLEOTIDE SEQUENCE [LARGE SCALE GENOMIC DNA]</scope>
    <source>
        <strain evidence="2">cv. DH55</strain>
    </source>
</reference>
<reference evidence="3" key="2">
    <citation type="submission" date="2025-08" db="UniProtKB">
        <authorList>
            <consortium name="RefSeq"/>
        </authorList>
    </citation>
    <scope>IDENTIFICATION</scope>
    <source>
        <tissue evidence="3">Leaf</tissue>
    </source>
</reference>
<dbReference type="PANTHER" id="PTHR44259">
    <property type="entry name" value="OS07G0183000 PROTEIN-RELATED"/>
    <property type="match status" value="1"/>
</dbReference>
<evidence type="ECO:0000313" key="3">
    <source>
        <dbReference type="RefSeq" id="XP_019097765.1"/>
    </source>
</evidence>
<dbReference type="InterPro" id="IPR050942">
    <property type="entry name" value="F-box_BR-signaling"/>
</dbReference>
<dbReference type="Proteomes" id="UP000694864">
    <property type="component" value="Chromosome 20"/>
</dbReference>
<name>A0ABM1RFH7_CAMSA</name>
<dbReference type="Pfam" id="PF03478">
    <property type="entry name" value="Beta-prop_KIB1-4"/>
    <property type="match status" value="1"/>
</dbReference>
<protein>
    <submittedName>
        <fullName evidence="3">Uncharacterized protein LOC104772890</fullName>
    </submittedName>
</protein>
<proteinExistence type="predicted"/>
<accession>A0ABM1RFH7</accession>
<dbReference type="PANTHER" id="PTHR44259:SF89">
    <property type="entry name" value="DUF295 DOMAIN-CONTAINING PROTEIN-RELATED"/>
    <property type="match status" value="1"/>
</dbReference>
<dbReference type="InterPro" id="IPR005174">
    <property type="entry name" value="KIB1-4_b-propeller"/>
</dbReference>